<dbReference type="Pfam" id="PF06945">
    <property type="entry name" value="DUF1289"/>
    <property type="match status" value="1"/>
</dbReference>
<dbReference type="EMBL" id="VGJJ01000005">
    <property type="protein sequence ID" value="MBM3281957.1"/>
    <property type="molecule type" value="Genomic_DNA"/>
</dbReference>
<dbReference type="InterPro" id="IPR010710">
    <property type="entry name" value="DUF1289"/>
</dbReference>
<protein>
    <submittedName>
        <fullName evidence="1">DUF1289 domain-containing protein</fullName>
    </submittedName>
</protein>
<dbReference type="AlphaFoldDB" id="A0A8T4C6M9"/>
<proteinExistence type="predicted"/>
<sequence>MSSVPSPCNAICILDKDICTGCGRSTSEIAAWPFLSEVERRKIVERLCPSLLEEHS</sequence>
<reference evidence="1" key="1">
    <citation type="submission" date="2019-03" db="EMBL/GenBank/DDBJ databases">
        <title>Lake Tanganyika Metagenome-Assembled Genomes (MAGs).</title>
        <authorList>
            <person name="Tran P."/>
        </authorList>
    </citation>
    <scope>NUCLEOTIDE SEQUENCE</scope>
    <source>
        <strain evidence="1">M_DeepCast_50m_m2_156</strain>
    </source>
</reference>
<gene>
    <name evidence="1" type="ORF">FJY86_01275</name>
</gene>
<dbReference type="Proteomes" id="UP000774699">
    <property type="component" value="Unassembled WGS sequence"/>
</dbReference>
<evidence type="ECO:0000313" key="2">
    <source>
        <dbReference type="Proteomes" id="UP000774699"/>
    </source>
</evidence>
<evidence type="ECO:0000313" key="1">
    <source>
        <dbReference type="EMBL" id="MBM3281957.1"/>
    </source>
</evidence>
<comment type="caution">
    <text evidence="1">The sequence shown here is derived from an EMBL/GenBank/DDBJ whole genome shotgun (WGS) entry which is preliminary data.</text>
</comment>
<organism evidence="1 2">
    <name type="scientific">Candidatus Iainarchaeum sp</name>
    <dbReference type="NCBI Taxonomy" id="3101447"/>
    <lineage>
        <taxon>Archaea</taxon>
        <taxon>Candidatus Iainarchaeota</taxon>
        <taxon>Candidatus Iainarchaeia</taxon>
        <taxon>Candidatus Iainarchaeales</taxon>
        <taxon>Candidatus Iainarchaeaceae</taxon>
        <taxon>Candidatus Iainarchaeum</taxon>
    </lineage>
</organism>
<accession>A0A8T4C6M9</accession>
<name>A0A8T4C6M9_9ARCH</name>